<evidence type="ECO:0000256" key="3">
    <source>
        <dbReference type="SAM" id="Phobius"/>
    </source>
</evidence>
<dbReference type="PROSITE" id="PS50157">
    <property type="entry name" value="ZINC_FINGER_C2H2_2"/>
    <property type="match status" value="1"/>
</dbReference>
<protein>
    <recommendedName>
        <fullName evidence="4">C2H2-type domain-containing protein</fullName>
    </recommendedName>
</protein>
<organism evidence="5 6">
    <name type="scientific">Rhizoctonia solani</name>
    <dbReference type="NCBI Taxonomy" id="456999"/>
    <lineage>
        <taxon>Eukaryota</taxon>
        <taxon>Fungi</taxon>
        <taxon>Dikarya</taxon>
        <taxon>Basidiomycota</taxon>
        <taxon>Agaricomycotina</taxon>
        <taxon>Agaricomycetes</taxon>
        <taxon>Cantharellales</taxon>
        <taxon>Ceratobasidiaceae</taxon>
        <taxon>Rhizoctonia</taxon>
    </lineage>
</organism>
<keyword evidence="1" id="KW-0479">Metal-binding</keyword>
<evidence type="ECO:0000259" key="4">
    <source>
        <dbReference type="PROSITE" id="PS50157"/>
    </source>
</evidence>
<dbReference type="PANTHER" id="PTHR38848">
    <property type="entry name" value="G-PROTEIN COUPLED RECEPTORS FAMILY 3 PROFILE DOMAIN-CONTAINING PROTEIN"/>
    <property type="match status" value="1"/>
</dbReference>
<keyword evidence="1" id="KW-0863">Zinc-finger</keyword>
<sequence>MFAPSPMSLSGPYTEHPTQLTGMVFPNQSMQALSSVVHLLGCTVLAFCFARRTTGMEFLSWQTWSSMSWPRLCVLLVFFDSWLFLFSTGILIQGVGMSSSFVDCSLGIYACVMLYAGSKILIYCFLIEKVYVVWGGARQPRLYSKVYWGCVLTTAPYIVIVILMLIGRVAYFRDDRSCIIGLRSYASLSLLIYDLYINIFLTGMFLWPLFRSRLSNPKLKRMAMRTLVAAFAALTTSTVNITVLTIMHGQQLGWVCLGSCGTDVMINALVLFWVTDNISQSSDQTPGTHCPTCVPGATAVSNQHLEGTETIKSPTYKTSDRGSPMTRRTGAEPVVFGKLPARRSKGLIRKLSDAWRGLGDDDRDDRMQQLSVQVTITTEQQGDIMMNDVKYTPRSESINESIGTSRMDAEMGDIWIVFGFCFVVARLDLYTWNRVWELCCETPRYAISIVTFFIRPQHCIIHRRPDIYPACELRHYFSAFFLLVIDDPLIRVIYPLSLETIHTRPSHSHGHEPHPGPSCPGRLSLLSLSSGLSSTPPPPQSAPSAPALGRFVHSPRSTASVVRPSPVAASPTSMNVGKKRLSSTNLLKRRPSDAARGDSVAPGSSTDSPAVEASGGKVKKGTIFKCETCSKVYRHPNCLVKHRWEHSPHWREASKFLLSKHQQVQMLEAAAILSHISPARNGAGTSLPEDRSLWPAYLSGGLLPMPNIGTSAPVTPAPPATAYREREASVSTLAVEDEEDMGESSDEREDSGYGSSSAALAVPGRPQPQPRQTYGVATSVGGHEYALSSSHAGCDAGAHLGSMAYQFGMGRSLGAMGASSFGVSSLRGQDEEDEVEVEGTTDEPSHAHTNAGKWDEDESMAMDMDL</sequence>
<evidence type="ECO:0000256" key="1">
    <source>
        <dbReference type="PROSITE-ProRule" id="PRU00042"/>
    </source>
</evidence>
<feature type="transmembrane region" description="Helical" evidence="3">
    <location>
        <begin position="146"/>
        <end position="170"/>
    </location>
</feature>
<keyword evidence="1" id="KW-0862">Zinc</keyword>
<evidence type="ECO:0000256" key="2">
    <source>
        <dbReference type="SAM" id="MobiDB-lite"/>
    </source>
</evidence>
<proteinExistence type="predicted"/>
<keyword evidence="3" id="KW-0812">Transmembrane</keyword>
<feature type="transmembrane region" description="Helical" evidence="3">
    <location>
        <begin position="106"/>
        <end position="126"/>
    </location>
</feature>
<feature type="region of interest" description="Disordered" evidence="2">
    <location>
        <begin position="530"/>
        <end position="617"/>
    </location>
</feature>
<dbReference type="AlphaFoldDB" id="A0A0K6G557"/>
<reference evidence="5 6" key="1">
    <citation type="submission" date="2015-07" db="EMBL/GenBank/DDBJ databases">
        <authorList>
            <person name="Noorani M."/>
        </authorList>
    </citation>
    <scope>NUCLEOTIDE SEQUENCE [LARGE SCALE GENOMIC DNA]</scope>
    <source>
        <strain evidence="5">BBA 69670</strain>
    </source>
</reference>
<evidence type="ECO:0000313" key="5">
    <source>
        <dbReference type="EMBL" id="CUA73357.1"/>
    </source>
</evidence>
<keyword evidence="3" id="KW-0472">Membrane</keyword>
<name>A0A0K6G557_9AGAM</name>
<gene>
    <name evidence="5" type="ORF">RSOLAG22IIIB_10741</name>
</gene>
<feature type="transmembrane region" description="Helical" evidence="3">
    <location>
        <begin position="72"/>
        <end position="94"/>
    </location>
</feature>
<feature type="domain" description="C2H2-type" evidence="4">
    <location>
        <begin position="624"/>
        <end position="647"/>
    </location>
</feature>
<dbReference type="Proteomes" id="UP000044841">
    <property type="component" value="Unassembled WGS sequence"/>
</dbReference>
<dbReference type="PANTHER" id="PTHR38848:SF3">
    <property type="entry name" value="G-PROTEIN COUPLED RECEPTORS FAMILY 3 PROFILE DOMAIN-CONTAINING PROTEIN"/>
    <property type="match status" value="1"/>
</dbReference>
<dbReference type="EMBL" id="CYGV01001374">
    <property type="protein sequence ID" value="CUA73357.1"/>
    <property type="molecule type" value="Genomic_DNA"/>
</dbReference>
<feature type="compositionally biased region" description="Acidic residues" evidence="2">
    <location>
        <begin position="830"/>
        <end position="841"/>
    </location>
</feature>
<feature type="compositionally biased region" description="Acidic residues" evidence="2">
    <location>
        <begin position="855"/>
        <end position="866"/>
    </location>
</feature>
<keyword evidence="3" id="KW-1133">Transmembrane helix</keyword>
<dbReference type="GO" id="GO:0008270">
    <property type="term" value="F:zinc ion binding"/>
    <property type="evidence" value="ECO:0007669"/>
    <property type="project" value="UniProtKB-KW"/>
</dbReference>
<dbReference type="InterPro" id="IPR013087">
    <property type="entry name" value="Znf_C2H2_type"/>
</dbReference>
<feature type="transmembrane region" description="Helical" evidence="3">
    <location>
        <begin position="190"/>
        <end position="210"/>
    </location>
</feature>
<evidence type="ECO:0000313" key="6">
    <source>
        <dbReference type="Proteomes" id="UP000044841"/>
    </source>
</evidence>
<feature type="compositionally biased region" description="Acidic residues" evidence="2">
    <location>
        <begin position="735"/>
        <end position="749"/>
    </location>
</feature>
<feature type="region of interest" description="Disordered" evidence="2">
    <location>
        <begin position="716"/>
        <end position="775"/>
    </location>
</feature>
<keyword evidence="6" id="KW-1185">Reference proteome</keyword>
<accession>A0A0K6G557</accession>
<feature type="transmembrane region" description="Helical" evidence="3">
    <location>
        <begin position="32"/>
        <end position="51"/>
    </location>
</feature>
<feature type="region of interest" description="Disordered" evidence="2">
    <location>
        <begin position="822"/>
        <end position="866"/>
    </location>
</feature>
<dbReference type="PROSITE" id="PS00028">
    <property type="entry name" value="ZINC_FINGER_C2H2_1"/>
    <property type="match status" value="1"/>
</dbReference>
<feature type="transmembrane region" description="Helical" evidence="3">
    <location>
        <begin position="222"/>
        <end position="246"/>
    </location>
</feature>